<protein>
    <recommendedName>
        <fullName evidence="3">DUF58 domain-containing protein</fullName>
    </recommendedName>
</protein>
<comment type="caution">
    <text evidence="4">The sequence shown here is derived from an EMBL/GenBank/DDBJ whole genome shotgun (WGS) entry which is preliminary data.</text>
</comment>
<proteinExistence type="predicted"/>
<evidence type="ECO:0000313" key="5">
    <source>
        <dbReference type="Proteomes" id="UP000076976"/>
    </source>
</evidence>
<evidence type="ECO:0000313" key="4">
    <source>
        <dbReference type="EMBL" id="OAB88619.1"/>
    </source>
</evidence>
<dbReference type="PANTHER" id="PTHR34351">
    <property type="entry name" value="SLR1927 PROTEIN-RELATED"/>
    <property type="match status" value="1"/>
</dbReference>
<feature type="domain" description="DUF58" evidence="3">
    <location>
        <begin position="318"/>
        <end position="398"/>
    </location>
</feature>
<sequence length="506" mass="54759">MTTPPSGPSRRGPEPSRGRGRVRPQPVEEDAPTLRPGQLDRSGGPGQVPPAPAPARPEQRAAPTPIEVRQERMAEGERLRATGQRRTVTLPVPVQAVRSTKGGAAAALRASARGGERVRTTWFGGLLSWVSPLGWSVLALGTAAVVVGLLLAWVEVVTLGVALLVACALCFALAVGRTHPRVELTARPSRVRVGERAAAEVVLHNPGHRRILPSRVEIAVGEDVRTIELPALRRGEQVRHELPVPTDRRGVVEVGPVRTVQEDPLRLTNRTRVFGEVKQLFVHPSTRPLESGAHGLLRDLEGEVTPELSMADINFHALREYEPGDDRRYVHWRSSAKHDRLLVRQFQETRRAHLTVIVDVDPSGYRAEEDVEAAMDIAASLVVQSIRDEQEATVVAGDRVASRTTIPLTLDTIAQAGVGRADLLSSARRAAALAPDSSVVVLITGPRRAFLELQQVLFQFDVEVHHVALLVDGGATASLRRQRGMTIATVGGLDELHHVLSGLSTA</sequence>
<keyword evidence="5" id="KW-1185">Reference proteome</keyword>
<feature type="transmembrane region" description="Helical" evidence="2">
    <location>
        <begin position="156"/>
        <end position="175"/>
    </location>
</feature>
<dbReference type="STRING" id="262209.AWH69_02115"/>
<reference evidence="4 5" key="1">
    <citation type="submission" date="2016-01" db="EMBL/GenBank/DDBJ databases">
        <title>Janibacter melonis strain CD11_4 genome sequencing and assembly.</title>
        <authorList>
            <person name="Nair G.R."/>
            <person name="Kaur G."/>
            <person name="Chander A.M."/>
            <person name="Mayilraj S."/>
        </authorList>
    </citation>
    <scope>NUCLEOTIDE SEQUENCE [LARGE SCALE GENOMIC DNA]</scope>
    <source>
        <strain evidence="4 5">CD11-4</strain>
    </source>
</reference>
<evidence type="ECO:0000256" key="1">
    <source>
        <dbReference type="SAM" id="MobiDB-lite"/>
    </source>
</evidence>
<accession>A0A176QFX4</accession>
<dbReference type="PANTHER" id="PTHR34351:SF1">
    <property type="entry name" value="SLR1927 PROTEIN"/>
    <property type="match status" value="1"/>
</dbReference>
<gene>
    <name evidence="4" type="ORF">AWH69_02115</name>
</gene>
<name>A0A176QFX4_9MICO</name>
<dbReference type="Pfam" id="PF01882">
    <property type="entry name" value="DUF58"/>
    <property type="match status" value="1"/>
</dbReference>
<keyword evidence="2" id="KW-0472">Membrane</keyword>
<keyword evidence="2" id="KW-0812">Transmembrane</keyword>
<dbReference type="AlphaFoldDB" id="A0A176QFX4"/>
<dbReference type="Proteomes" id="UP000076976">
    <property type="component" value="Unassembled WGS sequence"/>
</dbReference>
<feature type="region of interest" description="Disordered" evidence="1">
    <location>
        <begin position="1"/>
        <end position="66"/>
    </location>
</feature>
<feature type="transmembrane region" description="Helical" evidence="2">
    <location>
        <begin position="126"/>
        <end position="150"/>
    </location>
</feature>
<keyword evidence="2" id="KW-1133">Transmembrane helix</keyword>
<evidence type="ECO:0000256" key="2">
    <source>
        <dbReference type="SAM" id="Phobius"/>
    </source>
</evidence>
<dbReference type="RefSeq" id="WP_083968256.1">
    <property type="nucleotide sequence ID" value="NZ_LQZG01000001.1"/>
</dbReference>
<evidence type="ECO:0000259" key="3">
    <source>
        <dbReference type="Pfam" id="PF01882"/>
    </source>
</evidence>
<dbReference type="InterPro" id="IPR002881">
    <property type="entry name" value="DUF58"/>
</dbReference>
<dbReference type="EMBL" id="LQZG01000001">
    <property type="protein sequence ID" value="OAB88619.1"/>
    <property type="molecule type" value="Genomic_DNA"/>
</dbReference>
<organism evidence="4 5">
    <name type="scientific">Janibacter melonis</name>
    <dbReference type="NCBI Taxonomy" id="262209"/>
    <lineage>
        <taxon>Bacteria</taxon>
        <taxon>Bacillati</taxon>
        <taxon>Actinomycetota</taxon>
        <taxon>Actinomycetes</taxon>
        <taxon>Micrococcales</taxon>
        <taxon>Intrasporangiaceae</taxon>
        <taxon>Janibacter</taxon>
    </lineage>
</organism>